<reference evidence="1 2" key="1">
    <citation type="submission" date="2023-07" db="EMBL/GenBank/DDBJ databases">
        <title>Sorghum-associated microbial communities from plants grown in Nebraska, USA.</title>
        <authorList>
            <person name="Schachtman D."/>
        </authorList>
    </citation>
    <scope>NUCLEOTIDE SEQUENCE [LARGE SCALE GENOMIC DNA]</scope>
    <source>
        <strain evidence="1 2">BE187</strain>
    </source>
</reference>
<protein>
    <submittedName>
        <fullName evidence="1">Uncharacterized protein</fullName>
    </submittedName>
</protein>
<proteinExistence type="predicted"/>
<gene>
    <name evidence="1" type="ORF">J2X04_000861</name>
</gene>
<organism evidence="1 2">
    <name type="scientific">Agrilutibacter niabensis</name>
    <dbReference type="NCBI Taxonomy" id="380628"/>
    <lineage>
        <taxon>Bacteria</taxon>
        <taxon>Pseudomonadati</taxon>
        <taxon>Pseudomonadota</taxon>
        <taxon>Gammaproteobacteria</taxon>
        <taxon>Lysobacterales</taxon>
        <taxon>Lysobacteraceae</taxon>
        <taxon>Agrilutibacter</taxon>
    </lineage>
</organism>
<sequence>MADIAFRHDMMHAAHELNGPTFAHVIATTDELVANLTRD</sequence>
<dbReference type="EMBL" id="JAVDVW010000001">
    <property type="protein sequence ID" value="MDR7098514.1"/>
    <property type="molecule type" value="Genomic_DNA"/>
</dbReference>
<name>A0ABU1VM09_9GAMM</name>
<keyword evidence="2" id="KW-1185">Reference proteome</keyword>
<comment type="caution">
    <text evidence="1">The sequence shown here is derived from an EMBL/GenBank/DDBJ whole genome shotgun (WGS) entry which is preliminary data.</text>
</comment>
<evidence type="ECO:0000313" key="1">
    <source>
        <dbReference type="EMBL" id="MDR7098514.1"/>
    </source>
</evidence>
<dbReference type="Proteomes" id="UP001267878">
    <property type="component" value="Unassembled WGS sequence"/>
</dbReference>
<accession>A0ABU1VM09</accession>
<evidence type="ECO:0000313" key="2">
    <source>
        <dbReference type="Proteomes" id="UP001267878"/>
    </source>
</evidence>